<reference evidence="1" key="1">
    <citation type="submission" date="2018-11" db="EMBL/GenBank/DDBJ databases">
        <authorList>
            <consortium name="Genoscope - CEA"/>
            <person name="William W."/>
        </authorList>
    </citation>
    <scope>NUCLEOTIDE SEQUENCE</scope>
</reference>
<evidence type="ECO:0008006" key="2">
    <source>
        <dbReference type="Google" id="ProtNLM"/>
    </source>
</evidence>
<proteinExistence type="predicted"/>
<dbReference type="EMBL" id="LR031874">
    <property type="protein sequence ID" value="VDD26370.1"/>
    <property type="molecule type" value="Genomic_DNA"/>
</dbReference>
<organism evidence="1">
    <name type="scientific">Brassica oleracea</name>
    <name type="common">Wild cabbage</name>
    <dbReference type="NCBI Taxonomy" id="3712"/>
    <lineage>
        <taxon>Eukaryota</taxon>
        <taxon>Viridiplantae</taxon>
        <taxon>Streptophyta</taxon>
        <taxon>Embryophyta</taxon>
        <taxon>Tracheophyta</taxon>
        <taxon>Spermatophyta</taxon>
        <taxon>Magnoliopsida</taxon>
        <taxon>eudicotyledons</taxon>
        <taxon>Gunneridae</taxon>
        <taxon>Pentapetalae</taxon>
        <taxon>rosids</taxon>
        <taxon>malvids</taxon>
        <taxon>Brassicales</taxon>
        <taxon>Brassicaceae</taxon>
        <taxon>Brassiceae</taxon>
        <taxon>Brassica</taxon>
    </lineage>
</organism>
<name>A0A3P6DG90_BRAOL</name>
<dbReference type="AlphaFoldDB" id="A0A3P6DG90"/>
<gene>
    <name evidence="1" type="ORF">BOLC2T11534H</name>
</gene>
<sequence length="65" mass="7800">MEELWSLVLRRLGIRQLAFHTWTALLKRLASQATVYNIWIKRNIRLHNDRNNSPGEVFKIIDRQV</sequence>
<evidence type="ECO:0000313" key="1">
    <source>
        <dbReference type="EMBL" id="VDD26370.1"/>
    </source>
</evidence>
<protein>
    <recommendedName>
        <fullName evidence="2">Reverse transcriptase zinc-binding domain-containing protein</fullName>
    </recommendedName>
</protein>
<accession>A0A3P6DG90</accession>